<evidence type="ECO:0000259" key="5">
    <source>
        <dbReference type="PROSITE" id="PS51770"/>
    </source>
</evidence>
<dbReference type="PANTHER" id="PTHR12655">
    <property type="entry name" value="ACYL-COA THIOESTERASE"/>
    <property type="match status" value="1"/>
</dbReference>
<keyword evidence="3" id="KW-0378">Hydrolase</keyword>
<dbReference type="Gene3D" id="3.10.129.10">
    <property type="entry name" value="Hotdog Thioesterase"/>
    <property type="match status" value="2"/>
</dbReference>
<organism evidence="6 7">
    <name type="scientific">Mixia osmundae (strain CBS 9802 / IAM 14324 / JCM 22182 / KY 12970)</name>
    <dbReference type="NCBI Taxonomy" id="764103"/>
    <lineage>
        <taxon>Eukaryota</taxon>
        <taxon>Fungi</taxon>
        <taxon>Dikarya</taxon>
        <taxon>Basidiomycota</taxon>
        <taxon>Pucciniomycotina</taxon>
        <taxon>Mixiomycetes</taxon>
        <taxon>Mixiales</taxon>
        <taxon>Mixiaceae</taxon>
        <taxon>Mixia</taxon>
    </lineage>
</organism>
<reference evidence="6 7" key="1">
    <citation type="journal article" date="2011" name="J. Gen. Appl. Microbiol.">
        <title>Draft genome sequencing of the enigmatic basidiomycete Mixia osmundae.</title>
        <authorList>
            <person name="Nishida H."/>
            <person name="Nagatsuka Y."/>
            <person name="Sugiyama J."/>
        </authorList>
    </citation>
    <scope>NUCLEOTIDE SEQUENCE [LARGE SCALE GENOMIC DNA]</scope>
    <source>
        <strain evidence="7">CBS 9802 / IAM 14324 / JCM 22182 / KY 12970</strain>
    </source>
</reference>
<evidence type="ECO:0000256" key="2">
    <source>
        <dbReference type="ARBA" id="ARBA00022737"/>
    </source>
</evidence>
<keyword evidence="2" id="KW-0677">Repeat</keyword>
<proteinExistence type="inferred from homology"/>
<dbReference type="AlphaFoldDB" id="G7DT21"/>
<dbReference type="InParanoid" id="G7DT21"/>
<dbReference type="Proteomes" id="UP000009131">
    <property type="component" value="Unassembled WGS sequence"/>
</dbReference>
<dbReference type="GO" id="GO:0005739">
    <property type="term" value="C:mitochondrion"/>
    <property type="evidence" value="ECO:0007669"/>
    <property type="project" value="TreeGrafter"/>
</dbReference>
<evidence type="ECO:0000313" key="7">
    <source>
        <dbReference type="Proteomes" id="UP000009131"/>
    </source>
</evidence>
<evidence type="ECO:0000313" key="6">
    <source>
        <dbReference type="EMBL" id="GAA93900.1"/>
    </source>
</evidence>
<name>G7DT21_MIXOS</name>
<dbReference type="EMBL" id="BABT02000025">
    <property type="protein sequence ID" value="GAA93900.1"/>
    <property type="molecule type" value="Genomic_DNA"/>
</dbReference>
<protein>
    <recommendedName>
        <fullName evidence="5">HotDog ACOT-type domain-containing protein</fullName>
    </recommendedName>
</protein>
<keyword evidence="4" id="KW-0809">Transit peptide</keyword>
<comment type="caution">
    <text evidence="6">The sequence shown here is derived from an EMBL/GenBank/DDBJ whole genome shotgun (WGS) entry which is preliminary data.</text>
</comment>
<evidence type="ECO:0000256" key="4">
    <source>
        <dbReference type="ARBA" id="ARBA00022946"/>
    </source>
</evidence>
<dbReference type="PROSITE" id="PS51770">
    <property type="entry name" value="HOTDOG_ACOT"/>
    <property type="match status" value="2"/>
</dbReference>
<dbReference type="GO" id="GO:0006637">
    <property type="term" value="P:acyl-CoA metabolic process"/>
    <property type="evidence" value="ECO:0007669"/>
    <property type="project" value="TreeGrafter"/>
</dbReference>
<dbReference type="eggNOG" id="KOG2763">
    <property type="taxonomic scope" value="Eukaryota"/>
</dbReference>
<dbReference type="OrthoDB" id="331699at2759"/>
<feature type="domain" description="HotDog ACOT-type" evidence="5">
    <location>
        <begin position="95"/>
        <end position="232"/>
    </location>
</feature>
<sequence>MRLKCLRTAAPGGPLQLARRYATAPNDTSERHVVRSINELSIVHDEKRKELKAEFSKDMLARRRLAVTWAERKTRKSPSADAAFTPLPLERRRMSDSYLSWDLPLESDGKLLDEYIGADYQIRLGRLLEDLDTLAGCVAYLHILPDIASFDDLDKYGVFLVTAAVDRIDALESDLLSDGPEDLRMSGHVSYTSNSTMEIFMKLQSISESRGHAKQPKTLLVSRFTMACRDKATGRAKAIPQLVTGTSDEDTLLRLGQQQRERKQQTARAALDKQPPRSSEIDLLHHLFLKNDIYGPSGRLPAKAIWINDTQLVSNTITQPVDRNVNATIFGGYLMRLAYELAYATAVLFARQKVSFLALDELIFKLPVNIGELLNLKAAVTFAAAEGQHRSFQVSVFASTTNLSTHQSRSTNTFHFSFSCEEPLQRYVLPRQYLDAMDWLDAMRRQRIYRLRLRPPILGNAPDISAVSLTNRFEWPNALSQASPRFFDHSWSIRDSSAHSFLAANRSQPLASKRLLRQAHIVASSASIR</sequence>
<accession>G7DT21</accession>
<dbReference type="InterPro" id="IPR033120">
    <property type="entry name" value="HOTDOG_ACOT"/>
</dbReference>
<dbReference type="GO" id="GO:0047617">
    <property type="term" value="F:fatty acyl-CoA hydrolase activity"/>
    <property type="evidence" value="ECO:0007669"/>
    <property type="project" value="TreeGrafter"/>
</dbReference>
<feature type="domain" description="HotDog ACOT-type" evidence="5">
    <location>
        <begin position="308"/>
        <end position="424"/>
    </location>
</feature>
<keyword evidence="7" id="KW-1185">Reference proteome</keyword>
<dbReference type="STRING" id="764103.G7DT21"/>
<gene>
    <name evidence="6" type="primary">Mo00546</name>
    <name evidence="6" type="ORF">E5Q_00546</name>
</gene>
<comment type="similarity">
    <text evidence="1">Belongs to the acyl coenzyme A hydrolase family.</text>
</comment>
<dbReference type="CDD" id="cd03442">
    <property type="entry name" value="BFIT_BACH"/>
    <property type="match status" value="2"/>
</dbReference>
<reference evidence="6 7" key="2">
    <citation type="journal article" date="2012" name="Open Biol.">
        <title>Characteristics of nucleosomes and linker DNA regions on the genome of the basidiomycete Mixia osmundae revealed by mono- and dinucleosome mapping.</title>
        <authorList>
            <person name="Nishida H."/>
            <person name="Kondo S."/>
            <person name="Matsumoto T."/>
            <person name="Suzuki Y."/>
            <person name="Yoshikawa H."/>
            <person name="Taylor T.D."/>
            <person name="Sugiyama J."/>
        </authorList>
    </citation>
    <scope>NUCLEOTIDE SEQUENCE [LARGE SCALE GENOMIC DNA]</scope>
    <source>
        <strain evidence="7">CBS 9802 / IAM 14324 / JCM 22182 / KY 12970</strain>
    </source>
</reference>
<dbReference type="SUPFAM" id="SSF54637">
    <property type="entry name" value="Thioesterase/thiol ester dehydrase-isomerase"/>
    <property type="match status" value="2"/>
</dbReference>
<evidence type="ECO:0000256" key="3">
    <source>
        <dbReference type="ARBA" id="ARBA00022801"/>
    </source>
</evidence>
<dbReference type="HOGENOM" id="CLU_032862_0_0_1"/>
<dbReference type="PANTHER" id="PTHR12655:SF0">
    <property type="entry name" value="ACYL-COENZYME A THIOESTERASE 9, MITOCHONDRIAL"/>
    <property type="match status" value="1"/>
</dbReference>
<evidence type="ECO:0000256" key="1">
    <source>
        <dbReference type="ARBA" id="ARBA00010458"/>
    </source>
</evidence>
<dbReference type="InterPro" id="IPR029069">
    <property type="entry name" value="HotDog_dom_sf"/>
</dbReference>